<dbReference type="AlphaFoldDB" id="A0A2V3A554"/>
<evidence type="ECO:0000313" key="1">
    <source>
        <dbReference type="EMBL" id="PWW31846.1"/>
    </source>
</evidence>
<dbReference type="InterPro" id="IPR027417">
    <property type="entry name" value="P-loop_NTPase"/>
</dbReference>
<reference evidence="1 2" key="1">
    <citation type="submission" date="2018-05" db="EMBL/GenBank/DDBJ databases">
        <title>Freshwater and sediment microbial communities from various areas in North America, analyzing microbe dynamics in response to fracking.</title>
        <authorList>
            <person name="Lamendella R."/>
        </authorList>
    </citation>
    <scope>NUCLEOTIDE SEQUENCE [LARGE SCALE GENOMIC DNA]</scope>
    <source>
        <strain evidence="1 2">15_TX</strain>
    </source>
</reference>
<sequence>MNTKLILIEGLPGSGKSTTAGMAAEILKQKGIETNLFLEGNLDHPADYDGVAFFSKGEWNSLLADFPSIKALLNEKGFQKDVGYFLPYQKLGRSTPDGFFERVLKHDVYELPLDLNIKLIKENWKRFGERAKKEDMVYIFECCFIQNPVTVGMVKYGASNEMVKNYVLALEKSIRELNPILIYINQRDLDYSFKKTIKERPQSWSEGFINYYTIQGHGKLNHLAGVEGTIKVLKARRELELDILNELSIRKSIVDNSSFDKNIHKNAMEALLNNHLNQKGNV</sequence>
<dbReference type="NCBIfam" id="NF005250">
    <property type="entry name" value="PRK06761.1"/>
    <property type="match status" value="1"/>
</dbReference>
<dbReference type="RefSeq" id="WP_110062837.1">
    <property type="nucleotide sequence ID" value="NZ_QGTW01000001.1"/>
</dbReference>
<proteinExistence type="predicted"/>
<evidence type="ECO:0000313" key="2">
    <source>
        <dbReference type="Proteomes" id="UP000247150"/>
    </source>
</evidence>
<organism evidence="1 2">
    <name type="scientific">Cytobacillus oceanisediminis</name>
    <dbReference type="NCBI Taxonomy" id="665099"/>
    <lineage>
        <taxon>Bacteria</taxon>
        <taxon>Bacillati</taxon>
        <taxon>Bacillota</taxon>
        <taxon>Bacilli</taxon>
        <taxon>Bacillales</taxon>
        <taxon>Bacillaceae</taxon>
        <taxon>Cytobacillus</taxon>
    </lineage>
</organism>
<dbReference type="Proteomes" id="UP000247150">
    <property type="component" value="Unassembled WGS sequence"/>
</dbReference>
<dbReference type="SUPFAM" id="SSF52540">
    <property type="entry name" value="P-loop containing nucleoside triphosphate hydrolases"/>
    <property type="match status" value="2"/>
</dbReference>
<comment type="caution">
    <text evidence="1">The sequence shown here is derived from an EMBL/GenBank/DDBJ whole genome shotgun (WGS) entry which is preliminary data.</text>
</comment>
<dbReference type="Gene3D" id="3.40.50.300">
    <property type="entry name" value="P-loop containing nucleotide triphosphate hydrolases"/>
    <property type="match status" value="1"/>
</dbReference>
<gene>
    <name evidence="1" type="ORF">DFO73_101102</name>
</gene>
<dbReference type="OrthoDB" id="8211253at2"/>
<protein>
    <submittedName>
        <fullName evidence="1">Uncharacterized protein</fullName>
    </submittedName>
</protein>
<accession>A0A2V3A554</accession>
<dbReference type="EMBL" id="QGTW01000001">
    <property type="protein sequence ID" value="PWW31846.1"/>
    <property type="molecule type" value="Genomic_DNA"/>
</dbReference>
<name>A0A2V3A554_9BACI</name>